<feature type="region of interest" description="Disordered" evidence="1">
    <location>
        <begin position="46"/>
        <end position="73"/>
    </location>
</feature>
<dbReference type="Pfam" id="PF12756">
    <property type="entry name" value="zf-C2H2_2"/>
    <property type="match status" value="1"/>
</dbReference>
<dbReference type="InterPro" id="IPR013087">
    <property type="entry name" value="Znf_C2H2_type"/>
</dbReference>
<dbReference type="SUPFAM" id="SSF57667">
    <property type="entry name" value="beta-beta-alpha zinc fingers"/>
    <property type="match status" value="1"/>
</dbReference>
<evidence type="ECO:0000256" key="1">
    <source>
        <dbReference type="SAM" id="MobiDB-lite"/>
    </source>
</evidence>
<evidence type="ECO:0000313" key="4">
    <source>
        <dbReference type="Proteomes" id="UP000799777"/>
    </source>
</evidence>
<evidence type="ECO:0000313" key="3">
    <source>
        <dbReference type="EMBL" id="KAF2024439.1"/>
    </source>
</evidence>
<reference evidence="3" key="1">
    <citation type="journal article" date="2020" name="Stud. Mycol.">
        <title>101 Dothideomycetes genomes: a test case for predicting lifestyles and emergence of pathogens.</title>
        <authorList>
            <person name="Haridas S."/>
            <person name="Albert R."/>
            <person name="Binder M."/>
            <person name="Bloem J."/>
            <person name="Labutti K."/>
            <person name="Salamov A."/>
            <person name="Andreopoulos B."/>
            <person name="Baker S."/>
            <person name="Barry K."/>
            <person name="Bills G."/>
            <person name="Bluhm B."/>
            <person name="Cannon C."/>
            <person name="Castanera R."/>
            <person name="Culley D."/>
            <person name="Daum C."/>
            <person name="Ezra D."/>
            <person name="Gonzalez J."/>
            <person name="Henrissat B."/>
            <person name="Kuo A."/>
            <person name="Liang C."/>
            <person name="Lipzen A."/>
            <person name="Lutzoni F."/>
            <person name="Magnuson J."/>
            <person name="Mondo S."/>
            <person name="Nolan M."/>
            <person name="Ohm R."/>
            <person name="Pangilinan J."/>
            <person name="Park H.-J."/>
            <person name="Ramirez L."/>
            <person name="Alfaro M."/>
            <person name="Sun H."/>
            <person name="Tritt A."/>
            <person name="Yoshinaga Y."/>
            <person name="Zwiers L.-H."/>
            <person name="Turgeon B."/>
            <person name="Goodwin S."/>
            <person name="Spatafora J."/>
            <person name="Crous P."/>
            <person name="Grigoriev I."/>
        </authorList>
    </citation>
    <scope>NUCLEOTIDE SEQUENCE</scope>
    <source>
        <strain evidence="3">CBS 110217</strain>
    </source>
</reference>
<keyword evidence="4" id="KW-1185">Reference proteome</keyword>
<accession>A0A9P4GZJ2</accession>
<comment type="caution">
    <text evidence="3">The sequence shown here is derived from an EMBL/GenBank/DDBJ whole genome shotgun (WGS) entry which is preliminary data.</text>
</comment>
<dbReference type="GO" id="GO:0042273">
    <property type="term" value="P:ribosomal large subunit biogenesis"/>
    <property type="evidence" value="ECO:0007669"/>
    <property type="project" value="TreeGrafter"/>
</dbReference>
<dbReference type="PANTHER" id="PTHR13182:SF8">
    <property type="entry name" value="CYTOPLASMIC 60S SUBUNIT BIOGENESIS FACTOR ZNF622"/>
    <property type="match status" value="1"/>
</dbReference>
<dbReference type="AlphaFoldDB" id="A0A9P4GZJ2"/>
<dbReference type="PANTHER" id="PTHR13182">
    <property type="entry name" value="ZINC FINGER PROTEIN 622"/>
    <property type="match status" value="1"/>
</dbReference>
<evidence type="ECO:0000259" key="2">
    <source>
        <dbReference type="PROSITE" id="PS00028"/>
    </source>
</evidence>
<feature type="region of interest" description="Disordered" evidence="1">
    <location>
        <begin position="222"/>
        <end position="258"/>
    </location>
</feature>
<dbReference type="InterPro" id="IPR036236">
    <property type="entry name" value="Znf_C2H2_sf"/>
</dbReference>
<proteinExistence type="predicted"/>
<protein>
    <recommendedName>
        <fullName evidence="2">C2H2-type domain-containing protein</fullName>
    </recommendedName>
</protein>
<organism evidence="3 4">
    <name type="scientific">Setomelanomma holmii</name>
    <dbReference type="NCBI Taxonomy" id="210430"/>
    <lineage>
        <taxon>Eukaryota</taxon>
        <taxon>Fungi</taxon>
        <taxon>Dikarya</taxon>
        <taxon>Ascomycota</taxon>
        <taxon>Pezizomycotina</taxon>
        <taxon>Dothideomycetes</taxon>
        <taxon>Pleosporomycetidae</taxon>
        <taxon>Pleosporales</taxon>
        <taxon>Pleosporineae</taxon>
        <taxon>Phaeosphaeriaceae</taxon>
        <taxon>Setomelanomma</taxon>
    </lineage>
</organism>
<dbReference type="Proteomes" id="UP000799777">
    <property type="component" value="Unassembled WGS sequence"/>
</dbReference>
<name>A0A9P4GZJ2_9PLEO</name>
<dbReference type="EMBL" id="ML978295">
    <property type="protein sequence ID" value="KAF2024439.1"/>
    <property type="molecule type" value="Genomic_DNA"/>
</dbReference>
<gene>
    <name evidence="3" type="ORF">EK21DRAFT_78689</name>
</gene>
<feature type="domain" description="C2H2-type" evidence="2">
    <location>
        <begin position="10"/>
        <end position="32"/>
    </location>
</feature>
<dbReference type="InterPro" id="IPR041661">
    <property type="entry name" value="ZN622/Rei1/Reh1_Znf-C2H2"/>
</dbReference>
<dbReference type="SMART" id="SM00355">
    <property type="entry name" value="ZnF_C2H2"/>
    <property type="match status" value="3"/>
</dbReference>
<dbReference type="OrthoDB" id="19329at2759"/>
<sequence>MEAKSRVFPCNTCSITFTTSEPQRSHMRQSWHITNLRRRIAEQPALSEEEYNSQARSHDFSPRCSDSDEEREPRMPVPIIAIQPTDDIPIAPHRPAGKGPASQCLFCNIVSSTLNTNVDHMSAKHGLFIPSPERLSDMCSFLGYLAMIIFDYKQCLYCGIQKSSVDGVQTHMRDKGHCMINVSAESELLDFWAISDSEGEVADLKEKVAAVKFSDTEMRLPSGTVINSRSDTTQLRTTPGVAQPRSKSSQHQSKRDEMRAIAAAEGNAETTRNYERQYQPLHSNDRRIAVRSEMGLAGVPEDQKRALVVTEKNMKRREAVAQAATQRAMERQPKTKIYSGRYKLQNPVYMAG</sequence>
<dbReference type="GO" id="GO:0030687">
    <property type="term" value="C:preribosome, large subunit precursor"/>
    <property type="evidence" value="ECO:0007669"/>
    <property type="project" value="TreeGrafter"/>
</dbReference>
<feature type="compositionally biased region" description="Polar residues" evidence="1">
    <location>
        <begin position="224"/>
        <end position="237"/>
    </location>
</feature>
<dbReference type="PROSITE" id="PS00028">
    <property type="entry name" value="ZINC_FINGER_C2H2_1"/>
    <property type="match status" value="1"/>
</dbReference>
<dbReference type="InterPro" id="IPR040025">
    <property type="entry name" value="Znf622/Rei1/Reh1"/>
</dbReference>